<organism evidence="1 2">
    <name type="scientific">Verruconis gallopava</name>
    <dbReference type="NCBI Taxonomy" id="253628"/>
    <lineage>
        <taxon>Eukaryota</taxon>
        <taxon>Fungi</taxon>
        <taxon>Dikarya</taxon>
        <taxon>Ascomycota</taxon>
        <taxon>Pezizomycotina</taxon>
        <taxon>Dothideomycetes</taxon>
        <taxon>Pleosporomycetidae</taxon>
        <taxon>Venturiales</taxon>
        <taxon>Sympoventuriaceae</taxon>
        <taxon>Verruconis</taxon>
    </lineage>
</organism>
<dbReference type="Pfam" id="PF11951">
    <property type="entry name" value="Fungal_trans_2"/>
    <property type="match status" value="1"/>
</dbReference>
<gene>
    <name evidence="1" type="ORF">PV09_00514</name>
</gene>
<sequence length="354" mass="39758">MLGLSFTEDFRQAVSMIFNLSPYLLADAYDIVTKRLDAGCSQNSDPENMDFALGSSCLQTFSQLSSSSISRWEEAALCAMLGQLLLAYTAMSPLGTSTRHVTRATLLAIRDWYPAMLEHPRLHTLLITLVCVDTIDCLLRRDLPILRLPTLSRPSCDRLAGVCTSLLPLLYDLCECSYRMRVEVLPTKISRGSQDEHDPYSDVEQGIHDWTPSTPPGFWADYTAQEQKAMFVQARTYRLAALLIIHRLRFPLGIQGTAARSLASAILDDIAELKSWPPDGATGLGLDFPLLVAAVEMPQRGVELFGSFDRLRFRKRHLDRIEDFVRTLHEARGNQYSGSWLDFVEDHFVGDLLP</sequence>
<dbReference type="STRING" id="253628.A0A0D1Y0I7"/>
<dbReference type="AlphaFoldDB" id="A0A0D1Y0I7"/>
<dbReference type="InterPro" id="IPR021858">
    <property type="entry name" value="Fun_TF"/>
</dbReference>
<dbReference type="InParanoid" id="A0A0D1Y0I7"/>
<dbReference type="VEuPathDB" id="FungiDB:PV09_00514"/>
<dbReference type="RefSeq" id="XP_016218415.1">
    <property type="nucleotide sequence ID" value="XM_016353262.1"/>
</dbReference>
<dbReference type="Proteomes" id="UP000053259">
    <property type="component" value="Unassembled WGS sequence"/>
</dbReference>
<evidence type="ECO:0008006" key="3">
    <source>
        <dbReference type="Google" id="ProtNLM"/>
    </source>
</evidence>
<dbReference type="GeneID" id="27308487"/>
<dbReference type="EMBL" id="KN847530">
    <property type="protein sequence ID" value="KIW08546.1"/>
    <property type="molecule type" value="Genomic_DNA"/>
</dbReference>
<keyword evidence="2" id="KW-1185">Reference proteome</keyword>
<dbReference type="OrthoDB" id="4137815at2759"/>
<proteinExistence type="predicted"/>
<reference evidence="1 2" key="1">
    <citation type="submission" date="2015-01" db="EMBL/GenBank/DDBJ databases">
        <title>The Genome Sequence of Ochroconis gallopava CBS43764.</title>
        <authorList>
            <consortium name="The Broad Institute Genomics Platform"/>
            <person name="Cuomo C."/>
            <person name="de Hoog S."/>
            <person name="Gorbushina A."/>
            <person name="Stielow B."/>
            <person name="Teixiera M."/>
            <person name="Abouelleil A."/>
            <person name="Chapman S.B."/>
            <person name="Priest M."/>
            <person name="Young S.K."/>
            <person name="Wortman J."/>
            <person name="Nusbaum C."/>
            <person name="Birren B."/>
        </authorList>
    </citation>
    <scope>NUCLEOTIDE SEQUENCE [LARGE SCALE GENOMIC DNA]</scope>
    <source>
        <strain evidence="1 2">CBS 43764</strain>
    </source>
</reference>
<dbReference type="HOGENOM" id="CLU_036113_1_0_1"/>
<accession>A0A0D1Y0I7</accession>
<protein>
    <recommendedName>
        <fullName evidence="3">Transcription factor domain-containing protein</fullName>
    </recommendedName>
</protein>
<name>A0A0D1Y0I7_9PEZI</name>
<evidence type="ECO:0000313" key="1">
    <source>
        <dbReference type="EMBL" id="KIW08546.1"/>
    </source>
</evidence>
<evidence type="ECO:0000313" key="2">
    <source>
        <dbReference type="Proteomes" id="UP000053259"/>
    </source>
</evidence>